<dbReference type="GO" id="GO:0016874">
    <property type="term" value="F:ligase activity"/>
    <property type="evidence" value="ECO:0007669"/>
    <property type="project" value="UniProtKB-KW"/>
</dbReference>
<dbReference type="EMBL" id="VCYH01000001">
    <property type="protein sequence ID" value="MDN7023631.1"/>
    <property type="molecule type" value="Genomic_DNA"/>
</dbReference>
<evidence type="ECO:0000313" key="4">
    <source>
        <dbReference type="Proteomes" id="UP001168338"/>
    </source>
</evidence>
<dbReference type="Gene3D" id="3.40.50.12780">
    <property type="entry name" value="N-terminal domain of ligase-like"/>
    <property type="match status" value="1"/>
</dbReference>
<dbReference type="SUPFAM" id="SSF56801">
    <property type="entry name" value="Acetyl-CoA synthetase-like"/>
    <property type="match status" value="1"/>
</dbReference>
<sequence>MPSRRRSKAASGRRSRTSSISGYGRIRPARLLRRNSGTMERSGAMTRERDPRRWLRKFRDLAAASLMLFEQKRMLRLPKDRIREIQERRFLAMVEYAYRNVPLYRKRWDAAGISPADIRTLEDIEKLPIITKADIRNGFPAETVSRKVNLADCLLLRTSGSAGEPCTIAWDRDFAIRFFTLTSPYLTGHYWGIKLKTATYVVVIGRGDTLPPVSLDGPDEPLAGGVLVKGDISFIDALEPPGRIIEFINETRSDFVVGYPGIMAMVAHHAKKHAIPVHSPKVVGLTAEKASRQSRALIEEVFRAPTTMCYATTETGVIGATQLSEDGYMLLNWDIVLELLDDDGRPVSPGETGSVVVTTLNNRAMPLIRYAGLADLASFRTQGCAHGTYLEQIDGRRIEALARSDGERINPYLVDALLADVRGIVQYQVIQYTLHDLEIVFVPDRSCPDLLPDWEPVIRQLGGLLGSQTRFRITPAEAIPRKEGCHKTPLVVTRVRDAPVESAEPPGSPLGHSVSTRHASFGA</sequence>
<feature type="domain" description="AMP-dependent synthetase/ligase" evidence="2">
    <location>
        <begin position="238"/>
        <end position="358"/>
    </location>
</feature>
<dbReference type="InterPro" id="IPR000873">
    <property type="entry name" value="AMP-dep_synth/lig_dom"/>
</dbReference>
<dbReference type="InterPro" id="IPR053158">
    <property type="entry name" value="CapK_Type1_Caps_Biosynth"/>
</dbReference>
<dbReference type="PANTHER" id="PTHR36932:SF1">
    <property type="entry name" value="CAPSULAR POLYSACCHARIDE BIOSYNTHESIS PROTEIN"/>
    <property type="match status" value="1"/>
</dbReference>
<evidence type="ECO:0000313" key="3">
    <source>
        <dbReference type="EMBL" id="MDN7023631.1"/>
    </source>
</evidence>
<name>A0ABT8M6U0_9EURY</name>
<organism evidence="3 4">
    <name type="scientific">Methanoculleus frigidifontis</name>
    <dbReference type="NCBI Taxonomy" id="2584085"/>
    <lineage>
        <taxon>Archaea</taxon>
        <taxon>Methanobacteriati</taxon>
        <taxon>Methanobacteriota</taxon>
        <taxon>Stenosarchaea group</taxon>
        <taxon>Methanomicrobia</taxon>
        <taxon>Methanomicrobiales</taxon>
        <taxon>Methanomicrobiaceae</taxon>
        <taxon>Methanoculleus</taxon>
    </lineage>
</organism>
<reference evidence="3" key="1">
    <citation type="submission" date="2019-05" db="EMBL/GenBank/DDBJ databases">
        <title>Methanoculleus sp. FWC-SCC1, a methanogenic archaeon isolated from deep marine cold seep.</title>
        <authorList>
            <person name="Chen Y.-W."/>
            <person name="Chen S.-C."/>
            <person name="Teng N.-H."/>
            <person name="Lai M.-C."/>
        </authorList>
    </citation>
    <scope>NUCLEOTIDE SEQUENCE</scope>
    <source>
        <strain evidence="3">FWC-SCC1</strain>
    </source>
</reference>
<proteinExistence type="predicted"/>
<evidence type="ECO:0000256" key="1">
    <source>
        <dbReference type="SAM" id="MobiDB-lite"/>
    </source>
</evidence>
<gene>
    <name evidence="3" type="ORF">FGU65_01735</name>
</gene>
<accession>A0ABT8M6U0</accession>
<feature type="region of interest" description="Disordered" evidence="1">
    <location>
        <begin position="1"/>
        <end position="20"/>
    </location>
</feature>
<dbReference type="Pfam" id="PF00501">
    <property type="entry name" value="AMP-binding"/>
    <property type="match status" value="1"/>
</dbReference>
<dbReference type="InterPro" id="IPR042099">
    <property type="entry name" value="ANL_N_sf"/>
</dbReference>
<feature type="region of interest" description="Disordered" evidence="1">
    <location>
        <begin position="499"/>
        <end position="523"/>
    </location>
</feature>
<keyword evidence="3" id="KW-0436">Ligase</keyword>
<feature type="compositionally biased region" description="Basic residues" evidence="1">
    <location>
        <begin position="1"/>
        <end position="16"/>
    </location>
</feature>
<dbReference type="Proteomes" id="UP001168338">
    <property type="component" value="Unassembled WGS sequence"/>
</dbReference>
<evidence type="ECO:0000259" key="2">
    <source>
        <dbReference type="Pfam" id="PF00501"/>
    </source>
</evidence>
<comment type="caution">
    <text evidence="3">The sequence shown here is derived from an EMBL/GenBank/DDBJ whole genome shotgun (WGS) entry which is preliminary data.</text>
</comment>
<protein>
    <submittedName>
        <fullName evidence="3">Phenylacetate--CoA ligase family protein</fullName>
    </submittedName>
</protein>
<feature type="compositionally biased region" description="Polar residues" evidence="1">
    <location>
        <begin position="513"/>
        <end position="523"/>
    </location>
</feature>
<keyword evidence="4" id="KW-1185">Reference proteome</keyword>
<dbReference type="PANTHER" id="PTHR36932">
    <property type="entry name" value="CAPSULAR POLYSACCHARIDE BIOSYNTHESIS PROTEIN"/>
    <property type="match status" value="1"/>
</dbReference>